<dbReference type="Proteomes" id="UP000095286">
    <property type="component" value="Unplaced"/>
</dbReference>
<reference evidence="2" key="1">
    <citation type="submission" date="2016-11" db="UniProtKB">
        <authorList>
            <consortium name="WormBaseParasite"/>
        </authorList>
    </citation>
    <scope>IDENTIFICATION</scope>
    <source>
        <strain evidence="2">KR3021</strain>
    </source>
</reference>
<protein>
    <submittedName>
        <fullName evidence="2">Neur_chan_LBD domain-containing protein</fullName>
    </submittedName>
</protein>
<evidence type="ECO:0000313" key="1">
    <source>
        <dbReference type="Proteomes" id="UP000095286"/>
    </source>
</evidence>
<evidence type="ECO:0000313" key="2">
    <source>
        <dbReference type="WBParaSite" id="RSKR_0001111900.1"/>
    </source>
</evidence>
<proteinExistence type="predicted"/>
<dbReference type="WBParaSite" id="RSKR_0001111900.1">
    <property type="protein sequence ID" value="RSKR_0001111900.1"/>
    <property type="gene ID" value="RSKR_0001111900"/>
</dbReference>
<accession>A0AC35UGC1</accession>
<organism evidence="1 2">
    <name type="scientific">Rhabditophanes sp. KR3021</name>
    <dbReference type="NCBI Taxonomy" id="114890"/>
    <lineage>
        <taxon>Eukaryota</taxon>
        <taxon>Metazoa</taxon>
        <taxon>Ecdysozoa</taxon>
        <taxon>Nematoda</taxon>
        <taxon>Chromadorea</taxon>
        <taxon>Rhabditida</taxon>
        <taxon>Tylenchina</taxon>
        <taxon>Panagrolaimomorpha</taxon>
        <taxon>Strongyloidoidea</taxon>
        <taxon>Alloionematidae</taxon>
        <taxon>Rhabditophanes</taxon>
    </lineage>
</organism>
<name>A0AC35UGC1_9BILA</name>
<sequence>MKAILLVSYIFFFIYLTETSKHFTVKHRHQDDIIPNKTASQLDSFKYAGVQNNKEVTKLLDDILKDYNKFLHPKFGSQKKTRVYIDIFVRTMGPISEMTDTFTFDCYFRQTWRDTRLKFKNNTHQTLSLGMSMLDKVWRPDVYFRNGRDSFLHKFTTPNRLVRLSHDGRILYSSRLTIKAKVRMNLDRFPLDRQVCKLIIGSFAYDSKQLILKWKRNEETKGVNFDIQSLKELPQFELTGYQLLNNTIIQENKNFSTLEVRFYLSRHIGYYLINYYVPCTLIVLLSWISLFLNREATGDRIALGATSFLTMTLISLDSKADSPKVNYPTALDMYISMCYVALFVCIIEFTAVHCTTKYHTDDQDLQKERIRSLINNLPKGNGMGSRHHNRPGQKKEPTNETLRAGLSSLIKNNILLDTVLEDEEAKKLTTFNRRLKKSGKKKLSRRDGGRYSIYHKASKTPPLNHRKISSNTSCPTNYTISIDKFRKDSIGWSVYHWLINMNVKEDPLGIHKNSSSSIDKVCRILLPILFALSIAVYYHIYVSKPYGFESEDIILLKTTE</sequence>